<keyword evidence="4" id="KW-1185">Reference proteome</keyword>
<sequence length="304" mass="34132">MDRGPEFERTQAADDVHPLHAALRAQAKLMPTPSYGIGPVSDGFAPAAYFFANGDFLERMLDRQQSMSRGLDRKGAAAYLIVQYASLFSATAVVPFVAARIVPDLSPENYALLFTPEAEEGKRVAVRLQSARFTTDIEENSRHSEAEPLVDAAGLRESLRLAIEDHFTPLIDALHDRTKLSRNALWRLVGDSIAARFLDAGEKFSRIEDAKTDAMAVLKQTGSPLKNRQLGYFDITIRDEHDPERIILTRTFRARGGCCRAYKVEGGELCTICVLRDPEERNRDIEDRIRRRLRGENADEHHAH</sequence>
<evidence type="ECO:0000313" key="3">
    <source>
        <dbReference type="EMBL" id="BCJ90575.1"/>
    </source>
</evidence>
<dbReference type="InterPro" id="IPR022770">
    <property type="entry name" value="IucA/IucC-like_C"/>
</dbReference>
<evidence type="ECO:0000313" key="4">
    <source>
        <dbReference type="Proteomes" id="UP000515317"/>
    </source>
</evidence>
<keyword evidence="1" id="KW-0472">Membrane</keyword>
<dbReference type="Proteomes" id="UP000515317">
    <property type="component" value="Chromosome"/>
</dbReference>
<gene>
    <name evidence="3" type="ORF">IZ6_13100</name>
</gene>
<dbReference type="RefSeq" id="WP_222877197.1">
    <property type="nucleotide sequence ID" value="NZ_AP023361.1"/>
</dbReference>
<keyword evidence="1" id="KW-0812">Transmembrane</keyword>
<evidence type="ECO:0000256" key="1">
    <source>
        <dbReference type="SAM" id="Phobius"/>
    </source>
</evidence>
<protein>
    <submittedName>
        <fullName evidence="3">Siderophore biosynthesis protein</fullName>
    </submittedName>
</protein>
<proteinExistence type="predicted"/>
<dbReference type="EMBL" id="AP023361">
    <property type="protein sequence ID" value="BCJ90575.1"/>
    <property type="molecule type" value="Genomic_DNA"/>
</dbReference>
<evidence type="ECO:0000259" key="2">
    <source>
        <dbReference type="Pfam" id="PF06276"/>
    </source>
</evidence>
<dbReference type="AlphaFoldDB" id="A0A6S6QS92"/>
<organism evidence="3 4">
    <name type="scientific">Terrihabitans soli</name>
    <dbReference type="NCBI Taxonomy" id="708113"/>
    <lineage>
        <taxon>Bacteria</taxon>
        <taxon>Pseudomonadati</taxon>
        <taxon>Pseudomonadota</taxon>
        <taxon>Alphaproteobacteria</taxon>
        <taxon>Hyphomicrobiales</taxon>
        <taxon>Terrihabitans</taxon>
    </lineage>
</organism>
<dbReference type="Pfam" id="PF06276">
    <property type="entry name" value="FhuF"/>
    <property type="match status" value="1"/>
</dbReference>
<dbReference type="KEGG" id="tso:IZ6_13100"/>
<keyword evidence="1" id="KW-1133">Transmembrane helix</keyword>
<reference evidence="3 4" key="1">
    <citation type="submission" date="2020-08" db="EMBL/GenBank/DDBJ databases">
        <title>Genome sequence of Rhizobiales bacterium strain IZ6.</title>
        <authorList>
            <person name="Nakai R."/>
            <person name="Naganuma T."/>
        </authorList>
    </citation>
    <scope>NUCLEOTIDE SEQUENCE [LARGE SCALE GENOMIC DNA]</scope>
    <source>
        <strain evidence="3 4">IZ6</strain>
    </source>
</reference>
<feature type="transmembrane region" description="Helical" evidence="1">
    <location>
        <begin position="76"/>
        <end position="98"/>
    </location>
</feature>
<name>A0A6S6QS92_9HYPH</name>
<dbReference type="GO" id="GO:0003824">
    <property type="term" value="F:catalytic activity"/>
    <property type="evidence" value="ECO:0007669"/>
    <property type="project" value="UniProtKB-ARBA"/>
</dbReference>
<dbReference type="GO" id="GO:0051537">
    <property type="term" value="F:2 iron, 2 sulfur cluster binding"/>
    <property type="evidence" value="ECO:0007669"/>
    <property type="project" value="InterPro"/>
</dbReference>
<accession>A0A6S6QS92</accession>
<feature type="domain" description="Aerobactin siderophore biosynthesis IucA/IucC-like C-terminal" evidence="2">
    <location>
        <begin position="86"/>
        <end position="198"/>
    </location>
</feature>